<comment type="caution">
    <text evidence="2">The sequence shown here is derived from an EMBL/GenBank/DDBJ whole genome shotgun (WGS) entry which is preliminary data.</text>
</comment>
<dbReference type="Proteomes" id="UP000438106">
    <property type="component" value="Unassembled WGS sequence"/>
</dbReference>
<evidence type="ECO:0000313" key="2">
    <source>
        <dbReference type="EMBL" id="MVS99720.1"/>
    </source>
</evidence>
<evidence type="ECO:0000256" key="1">
    <source>
        <dbReference type="SAM" id="SignalP"/>
    </source>
</evidence>
<protein>
    <recommendedName>
        <fullName evidence="4">Rap1a immunity protein domain-containing protein</fullName>
    </recommendedName>
</protein>
<keyword evidence="1" id="KW-0732">Signal</keyword>
<reference evidence="2 3" key="1">
    <citation type="submission" date="2019-12" db="EMBL/GenBank/DDBJ databases">
        <title>Devosia maris sp. nov., isolated from the deep seawater.</title>
        <authorList>
            <person name="Liu Y."/>
        </authorList>
    </citation>
    <scope>NUCLEOTIDE SEQUENCE [LARGE SCALE GENOMIC DNA]</scope>
    <source>
        <strain evidence="2 3">L53-10-65</strain>
    </source>
</reference>
<feature type="chain" id="PRO_5030879314" description="Rap1a immunity protein domain-containing protein" evidence="1">
    <location>
        <begin position="39"/>
        <end position="156"/>
    </location>
</feature>
<dbReference type="RefSeq" id="WP_157290524.1">
    <property type="nucleotide sequence ID" value="NZ_WQRF01000003.1"/>
</dbReference>
<proteinExistence type="predicted"/>
<keyword evidence="3" id="KW-1185">Reference proteome</keyword>
<evidence type="ECO:0000313" key="3">
    <source>
        <dbReference type="Proteomes" id="UP000438106"/>
    </source>
</evidence>
<feature type="signal peptide" evidence="1">
    <location>
        <begin position="1"/>
        <end position="38"/>
    </location>
</feature>
<sequence>MNPALAHANTRSPRPASRHPVAAPLLLMLAMSAPIASAEQWWPYPNSSGRGHFDQYQRTLICHVLLRDHRANALKDERHNLIEKGINCTLNFAAFQLDSGNVVDQAGTILATADLPAGIEFAEAHWQEARSANGVTPQDLEDALCDCLSRFGHDWN</sequence>
<dbReference type="AlphaFoldDB" id="A0A7X3FTS1"/>
<dbReference type="EMBL" id="WQRF01000003">
    <property type="protein sequence ID" value="MVS99720.1"/>
    <property type="molecule type" value="Genomic_DNA"/>
</dbReference>
<accession>A0A7X3FTS1</accession>
<gene>
    <name evidence="2" type="ORF">GO014_11870</name>
</gene>
<evidence type="ECO:0008006" key="4">
    <source>
        <dbReference type="Google" id="ProtNLM"/>
    </source>
</evidence>
<name>A0A7X3FTS1_9HYPH</name>
<organism evidence="2 3">
    <name type="scientific">Devosia marina</name>
    <dbReference type="NCBI Taxonomy" id="2683198"/>
    <lineage>
        <taxon>Bacteria</taxon>
        <taxon>Pseudomonadati</taxon>
        <taxon>Pseudomonadota</taxon>
        <taxon>Alphaproteobacteria</taxon>
        <taxon>Hyphomicrobiales</taxon>
        <taxon>Devosiaceae</taxon>
        <taxon>Devosia</taxon>
    </lineage>
</organism>